<organism evidence="1 2">
    <name type="scientific">Alteromonas pelagimontana</name>
    <dbReference type="NCBI Taxonomy" id="1858656"/>
    <lineage>
        <taxon>Bacteria</taxon>
        <taxon>Pseudomonadati</taxon>
        <taxon>Pseudomonadota</taxon>
        <taxon>Gammaproteobacteria</taxon>
        <taxon>Alteromonadales</taxon>
        <taxon>Alteromonadaceae</taxon>
        <taxon>Alteromonas/Salinimonas group</taxon>
        <taxon>Alteromonas</taxon>
    </lineage>
</organism>
<accession>A0A6M4MGR9</accession>
<dbReference type="KEGG" id="apel:CA267_016010"/>
<reference evidence="2" key="1">
    <citation type="submission" date="2014-12" db="EMBL/GenBank/DDBJ databases">
        <title>Complete genome sequence of a multi-drug resistant Klebsiella pneumoniae.</title>
        <authorList>
            <person name="Hua X."/>
            <person name="Chen Q."/>
            <person name="Li X."/>
            <person name="Feng Y."/>
            <person name="Ruan Z."/>
            <person name="Yu Y."/>
        </authorList>
    </citation>
    <scope>NUCLEOTIDE SEQUENCE [LARGE SCALE GENOMIC DNA]</scope>
    <source>
        <strain evidence="2">5.12</strain>
    </source>
</reference>
<evidence type="ECO:0000313" key="2">
    <source>
        <dbReference type="Proteomes" id="UP000219285"/>
    </source>
</evidence>
<evidence type="ECO:0000313" key="1">
    <source>
        <dbReference type="EMBL" id="QJR82147.1"/>
    </source>
</evidence>
<keyword evidence="2" id="KW-1185">Reference proteome</keyword>
<dbReference type="Proteomes" id="UP000219285">
    <property type="component" value="Chromosome"/>
</dbReference>
<dbReference type="AlphaFoldDB" id="A0A6M4MGR9"/>
<dbReference type="EMBL" id="CP052766">
    <property type="protein sequence ID" value="QJR82147.1"/>
    <property type="molecule type" value="Genomic_DNA"/>
</dbReference>
<gene>
    <name evidence="1" type="ORF">CA267_016010</name>
</gene>
<proteinExistence type="predicted"/>
<name>A0A6M4MGR9_9ALTE</name>
<protein>
    <submittedName>
        <fullName evidence="1">Uncharacterized protein</fullName>
    </submittedName>
</protein>
<sequence length="68" mass="7701">MYIATDEENSLSLTLFTHTAQRGGKESFANDGRHLYLHCDRLERNLGIGLDNTLLAELDDGNGKRHWV</sequence>
<reference evidence="1 2" key="2">
    <citation type="submission" date="2020-04" db="EMBL/GenBank/DDBJ databases">
        <title>Complete genome sequence of Alteromonas pelagimontana 5.12T.</title>
        <authorList>
            <person name="Sinha R.K."/>
            <person name="Krishnan K.P."/>
            <person name="Kurian J.P."/>
        </authorList>
    </citation>
    <scope>NUCLEOTIDE SEQUENCE [LARGE SCALE GENOMIC DNA]</scope>
    <source>
        <strain evidence="1 2">5.12</strain>
    </source>
</reference>
<dbReference type="RefSeq" id="WP_170669077.1">
    <property type="nucleotide sequence ID" value="NZ_CP052766.1"/>
</dbReference>